<dbReference type="EMBL" id="CALNXI010002959">
    <property type="protein sequence ID" value="CAH3191597.1"/>
    <property type="molecule type" value="Genomic_DNA"/>
</dbReference>
<proteinExistence type="predicted"/>
<sequence length="163" mass="17526">AQYWQKDVSDKCLRPLVFEAEEVLGMLLKVVATLERKLSANVVTASAAKTKGKQSFYGPAEGQVVHVILEAVAQASGFANNEVMNPAFVNNEVMSATSDSSIYVTGIVNQSVTCILQHTCATASVLNEGTLGITGFVSKLKPVIETLTTANRNELTKGDERKY</sequence>
<organism evidence="1 2">
    <name type="scientific">Porites evermanni</name>
    <dbReference type="NCBI Taxonomy" id="104178"/>
    <lineage>
        <taxon>Eukaryota</taxon>
        <taxon>Metazoa</taxon>
        <taxon>Cnidaria</taxon>
        <taxon>Anthozoa</taxon>
        <taxon>Hexacorallia</taxon>
        <taxon>Scleractinia</taxon>
        <taxon>Fungiina</taxon>
        <taxon>Poritidae</taxon>
        <taxon>Porites</taxon>
    </lineage>
</organism>
<feature type="non-terminal residue" evidence="1">
    <location>
        <position position="1"/>
    </location>
</feature>
<dbReference type="Proteomes" id="UP001159427">
    <property type="component" value="Unassembled WGS sequence"/>
</dbReference>
<protein>
    <submittedName>
        <fullName evidence="1">Uncharacterized protein</fullName>
    </submittedName>
</protein>
<accession>A0ABN8SIV6</accession>
<gene>
    <name evidence="1" type="ORF">PEVE_00022116</name>
</gene>
<evidence type="ECO:0000313" key="2">
    <source>
        <dbReference type="Proteomes" id="UP001159427"/>
    </source>
</evidence>
<name>A0ABN8SIV6_9CNID</name>
<keyword evidence="2" id="KW-1185">Reference proteome</keyword>
<reference evidence="1 2" key="1">
    <citation type="submission" date="2022-05" db="EMBL/GenBank/DDBJ databases">
        <authorList>
            <consortium name="Genoscope - CEA"/>
            <person name="William W."/>
        </authorList>
    </citation>
    <scope>NUCLEOTIDE SEQUENCE [LARGE SCALE GENOMIC DNA]</scope>
</reference>
<comment type="caution">
    <text evidence="1">The sequence shown here is derived from an EMBL/GenBank/DDBJ whole genome shotgun (WGS) entry which is preliminary data.</text>
</comment>
<evidence type="ECO:0000313" key="1">
    <source>
        <dbReference type="EMBL" id="CAH3191597.1"/>
    </source>
</evidence>